<keyword evidence="4" id="KW-1185">Reference proteome</keyword>
<accession>A0A7I8IUK7</accession>
<feature type="compositionally biased region" description="Gly residues" evidence="1">
    <location>
        <begin position="462"/>
        <end position="472"/>
    </location>
</feature>
<organism evidence="3">
    <name type="scientific">Spirodela intermedia</name>
    <name type="common">Intermediate duckweed</name>
    <dbReference type="NCBI Taxonomy" id="51605"/>
    <lineage>
        <taxon>Eukaryota</taxon>
        <taxon>Viridiplantae</taxon>
        <taxon>Streptophyta</taxon>
        <taxon>Embryophyta</taxon>
        <taxon>Tracheophyta</taxon>
        <taxon>Spermatophyta</taxon>
        <taxon>Magnoliopsida</taxon>
        <taxon>Liliopsida</taxon>
        <taxon>Araceae</taxon>
        <taxon>Lemnoideae</taxon>
        <taxon>Spirodela</taxon>
    </lineage>
</organism>
<dbReference type="EMBL" id="CACRZD030000006">
    <property type="protein sequence ID" value="CAA6661567.1"/>
    <property type="molecule type" value="Genomic_DNA"/>
</dbReference>
<protein>
    <recommendedName>
        <fullName evidence="2">WLM domain-containing protein</fullName>
    </recommendedName>
</protein>
<dbReference type="PANTHER" id="PTHR47796">
    <property type="entry name" value="ZINC METALLOPROTEINASE-LIKE PROTEIN"/>
    <property type="match status" value="1"/>
</dbReference>
<evidence type="ECO:0000256" key="1">
    <source>
        <dbReference type="SAM" id="MobiDB-lite"/>
    </source>
</evidence>
<feature type="compositionally biased region" description="Gly residues" evidence="1">
    <location>
        <begin position="397"/>
        <end position="406"/>
    </location>
</feature>
<dbReference type="CDD" id="cd10463">
    <property type="entry name" value="PUB_WLM"/>
    <property type="match status" value="1"/>
</dbReference>
<feature type="compositionally biased region" description="Gly residues" evidence="1">
    <location>
        <begin position="363"/>
        <end position="373"/>
    </location>
</feature>
<dbReference type="SUPFAM" id="SSF143503">
    <property type="entry name" value="PUG domain-like"/>
    <property type="match status" value="1"/>
</dbReference>
<reference evidence="3 4" key="1">
    <citation type="submission" date="2019-12" db="EMBL/GenBank/DDBJ databases">
        <authorList>
            <person name="Scholz U."/>
            <person name="Mascher M."/>
            <person name="Fiebig A."/>
        </authorList>
    </citation>
    <scope>NUCLEOTIDE SEQUENCE</scope>
</reference>
<feature type="compositionally biased region" description="Gly residues" evidence="1">
    <location>
        <begin position="429"/>
        <end position="439"/>
    </location>
</feature>
<dbReference type="PANTHER" id="PTHR47796:SF1">
    <property type="entry name" value="OS08G0500800 PROTEIN"/>
    <property type="match status" value="1"/>
</dbReference>
<sequence length="627" mass="67871">MESESIITVSVIWRDKHMKVEMDERSSVRELGQKLQNLTKIKADTMRLLLVIPFSEEHSSLRLEEISVLKGKPIRMMGVFEYEIEEVSKNSSNSDSRIRGFDEEEERLRRRLLTAPQSSLKLPQGPYIFCDFRTLTIPGIELNPPPSEALRRMHMLACDPGIIAIMSKHRWRVGIMTEMAPVGYVGVSPKCLLGFNKNRGEEISLRLRTDDLKGFRKYESIKNTLFHELAHMVHSEHDADFYALDKQLKEEAARMDWTRSGSRTLTGHRVRESFEDVVPSGSTHQRSSQKLGGSYLGPPVDPRASSVAAALGRLLSAAADGSERISDAAVELGPAAGGELLEPDPDDGSDRAVAEPDPDDSGFGNGGAAGGGFLEPDPDDGPDRTMTEPDPDDSLFGNGGDAGGGFLEPDPDDGLDRAVAEPDPDDSGFGNGSAAGGGFLEPDPDDGLDRAVAEPDPDDSGFGNGSAAGGGFLEPDPDDGPDRAMTEPDPDDSVFGNGGAAGPGTETEGSSPFGELEEPAAAMCRRLQKAFEALRSEAPPSEAVSSLDTLLKIIRNVIDHPEEAKFRRLRKANPLIQRHVASYQAAMEILAVVGFCEDVVAEEAFIVLKRNDPGLLWLAKSTLEVRL</sequence>
<dbReference type="SMART" id="SM00580">
    <property type="entry name" value="PUG"/>
    <property type="match status" value="1"/>
</dbReference>
<name>A0A7I8IUK7_SPIIN</name>
<dbReference type="SUPFAM" id="SSF54236">
    <property type="entry name" value="Ubiquitin-like"/>
    <property type="match status" value="1"/>
</dbReference>
<dbReference type="EMBL" id="LR743593">
    <property type="protein sequence ID" value="CAA2621890.1"/>
    <property type="molecule type" value="Genomic_DNA"/>
</dbReference>
<dbReference type="PROSITE" id="PS51397">
    <property type="entry name" value="WLM"/>
    <property type="match status" value="1"/>
</dbReference>
<dbReference type="AlphaFoldDB" id="A0A7I8IUK7"/>
<proteinExistence type="predicted"/>
<feature type="domain" description="WLM" evidence="2">
    <location>
        <begin position="125"/>
        <end position="315"/>
    </location>
</feature>
<dbReference type="InterPro" id="IPR018997">
    <property type="entry name" value="PUB_domain"/>
</dbReference>
<feature type="region of interest" description="Disordered" evidence="1">
    <location>
        <begin position="336"/>
        <end position="514"/>
    </location>
</feature>
<evidence type="ECO:0000313" key="4">
    <source>
        <dbReference type="Proteomes" id="UP001189122"/>
    </source>
</evidence>
<dbReference type="InterPro" id="IPR036339">
    <property type="entry name" value="PUB-like_dom_sf"/>
</dbReference>
<dbReference type="InterPro" id="IPR029071">
    <property type="entry name" value="Ubiquitin-like_domsf"/>
</dbReference>
<dbReference type="InterPro" id="IPR013536">
    <property type="entry name" value="WLM_dom"/>
</dbReference>
<gene>
    <name evidence="3" type="ORF">SI7747_06007962</name>
</gene>
<dbReference type="Proteomes" id="UP001189122">
    <property type="component" value="Unassembled WGS sequence"/>
</dbReference>
<evidence type="ECO:0000259" key="2">
    <source>
        <dbReference type="PROSITE" id="PS51397"/>
    </source>
</evidence>
<feature type="region of interest" description="Disordered" evidence="1">
    <location>
        <begin position="268"/>
        <end position="299"/>
    </location>
</feature>
<evidence type="ECO:0000313" key="3">
    <source>
        <dbReference type="EMBL" id="CAA2621890.1"/>
    </source>
</evidence>
<dbReference type="Pfam" id="PF09409">
    <property type="entry name" value="PUB"/>
    <property type="match status" value="1"/>
</dbReference>
<dbReference type="Gene3D" id="1.20.58.2190">
    <property type="match status" value="1"/>
</dbReference>
<dbReference type="Gene3D" id="3.10.20.90">
    <property type="entry name" value="Phosphatidylinositol 3-kinase Catalytic Subunit, Chain A, domain 1"/>
    <property type="match status" value="1"/>
</dbReference>
<feature type="compositionally biased region" description="Polar residues" evidence="1">
    <location>
        <begin position="280"/>
        <end position="291"/>
    </location>
</feature>
<dbReference type="Pfam" id="PF08325">
    <property type="entry name" value="WLM"/>
    <property type="match status" value="1"/>
</dbReference>